<dbReference type="RefSeq" id="WP_036636168.1">
    <property type="nucleotide sequence ID" value="NZ_JFZB01000007.1"/>
</dbReference>
<evidence type="ECO:0000313" key="2">
    <source>
        <dbReference type="Proteomes" id="UP000028824"/>
    </source>
</evidence>
<reference evidence="1 2" key="1">
    <citation type="submission" date="2014-03" db="EMBL/GenBank/DDBJ databases">
        <title>Genome of Paenirhodobacter enshiensis DW2-9.</title>
        <authorList>
            <person name="Wang D."/>
            <person name="Wang G."/>
        </authorList>
    </citation>
    <scope>NUCLEOTIDE SEQUENCE [LARGE SCALE GENOMIC DNA]</scope>
    <source>
        <strain evidence="1 2">DW2-9</strain>
    </source>
</reference>
<dbReference type="Proteomes" id="UP000028824">
    <property type="component" value="Unassembled WGS sequence"/>
</dbReference>
<dbReference type="EMBL" id="JFZB01000007">
    <property type="protein sequence ID" value="KFI28115.1"/>
    <property type="molecule type" value="Genomic_DNA"/>
</dbReference>
<comment type="caution">
    <text evidence="1">The sequence shown here is derived from an EMBL/GenBank/DDBJ whole genome shotgun (WGS) entry which is preliminary data.</text>
</comment>
<accession>A0A086Y1G5</accession>
<protein>
    <submittedName>
        <fullName evidence="1">Uncharacterized protein</fullName>
    </submittedName>
</protein>
<organism evidence="1 2">
    <name type="scientific">Paenirhodobacter enshiensis</name>
    <dbReference type="NCBI Taxonomy" id="1105367"/>
    <lineage>
        <taxon>Bacteria</taxon>
        <taxon>Pseudomonadati</taxon>
        <taxon>Pseudomonadota</taxon>
        <taxon>Alphaproteobacteria</taxon>
        <taxon>Rhodobacterales</taxon>
        <taxon>Rhodobacter group</taxon>
        <taxon>Paenirhodobacter</taxon>
    </lineage>
</organism>
<name>A0A086Y1G5_9RHOB</name>
<sequence length="616" mass="65622">MTPLDLHSERFARTGNIAGEGFRRLLGRPALGLLQTVVREALQNSIDAAPEGNAVEILLRFRTLDGGTLQTLRERVFNVLPPDEADPASEADGGTNLRRLLAGDRVSVLEIADFNTSGLAGPTRADVAAGDDPLDFVNFLRNVGAARDTHQGGGTYGYGKTSLYALSQVSSILADTWTTCDGKPVRRVMGCHLGDAFEADLDGKRRRFTGRHWWGRDDGEGGVDPVEGDDAIELAEALGLPERAGGRTGTTIAIIAPHLDPEEDLLRAELVETVLLNFWPRMCAFTPAARRVVVRLEVEGRRIEIPPPEAYPPLDLYARALRNVHGSGVGEVRTVRSARPAADLGRLSIVRGLRAPRHVLALKNGNPILGQAHSIALMRPVELVVRYLPGEAFPDKRFEWAGVFICSDDAEIEKAFASAEPPAHDDWSPDMLPKGRTKTFVNVALRELKEVAATYVRPRAALGDAEERGPSVARTATRLGKLLSGISGRGPGRNVSAGGAGNRKAISISAARFVGLEHVGGRRIAHFEADLTNDGSRPGLVLRASPHLVLDGGSTSSADLPDEMAVALLDLSLAGRTAGAEGLRIEDAQGGVSCRVTVPDEAAVGIAFGFGEGDGA</sequence>
<evidence type="ECO:0000313" key="1">
    <source>
        <dbReference type="EMBL" id="KFI28115.1"/>
    </source>
</evidence>
<gene>
    <name evidence="1" type="ORF">CG50_14515</name>
</gene>
<keyword evidence="2" id="KW-1185">Reference proteome</keyword>
<dbReference type="eggNOG" id="ENOG502Z9CS">
    <property type="taxonomic scope" value="Bacteria"/>
</dbReference>
<proteinExistence type="predicted"/>
<dbReference type="OrthoDB" id="9146762at2"/>
<dbReference type="AlphaFoldDB" id="A0A086Y1G5"/>